<proteinExistence type="predicted"/>
<gene>
    <name evidence="1" type="ORF">LDAN0321_LOCUS12105</name>
</gene>
<dbReference type="AlphaFoldDB" id="A0A7S2KVT2"/>
<protein>
    <submittedName>
        <fullName evidence="1">Uncharacterized protein</fullName>
    </submittedName>
</protein>
<name>A0A7S2KVT2_9STRA</name>
<evidence type="ECO:0000313" key="1">
    <source>
        <dbReference type="EMBL" id="CAD9586972.1"/>
    </source>
</evidence>
<accession>A0A7S2KVT2</accession>
<dbReference type="Gene3D" id="3.40.50.1240">
    <property type="entry name" value="Phosphoglycerate mutase-like"/>
    <property type="match status" value="1"/>
</dbReference>
<organism evidence="1">
    <name type="scientific">Leptocylindrus danicus</name>
    <dbReference type="NCBI Taxonomy" id="163516"/>
    <lineage>
        <taxon>Eukaryota</taxon>
        <taxon>Sar</taxon>
        <taxon>Stramenopiles</taxon>
        <taxon>Ochrophyta</taxon>
        <taxon>Bacillariophyta</taxon>
        <taxon>Coscinodiscophyceae</taxon>
        <taxon>Chaetocerotophycidae</taxon>
        <taxon>Leptocylindrales</taxon>
        <taxon>Leptocylindraceae</taxon>
        <taxon>Leptocylindrus</taxon>
    </lineage>
</organism>
<sequence length="169" mass="19144">MVSRLFLGETDARRLQETETWSKVCGGAENVPRGESLEMVAQNRISPFLRGVLFPTMREIQKDTREHDAVAGLVIAHKNSLRALIGIMCRTEEDNEAMEVLESMKIPTGLPLVLQFYFDEKGQWQVVRDNELSEDQIPHQKIPLCSLAALSDHVNQTDHMIVRARGSQM</sequence>
<dbReference type="SUPFAM" id="SSF53254">
    <property type="entry name" value="Phosphoglycerate mutase-like"/>
    <property type="match status" value="1"/>
</dbReference>
<reference evidence="1" key="1">
    <citation type="submission" date="2021-01" db="EMBL/GenBank/DDBJ databases">
        <authorList>
            <person name="Corre E."/>
            <person name="Pelletier E."/>
            <person name="Niang G."/>
            <person name="Scheremetjew M."/>
            <person name="Finn R."/>
            <person name="Kale V."/>
            <person name="Holt S."/>
            <person name="Cochrane G."/>
            <person name="Meng A."/>
            <person name="Brown T."/>
            <person name="Cohen L."/>
        </authorList>
    </citation>
    <scope>NUCLEOTIDE SEQUENCE</scope>
    <source>
        <strain evidence="1">B650</strain>
    </source>
</reference>
<dbReference type="EMBL" id="HBGY01019037">
    <property type="protein sequence ID" value="CAD9586972.1"/>
    <property type="molecule type" value="Transcribed_RNA"/>
</dbReference>
<dbReference type="InterPro" id="IPR029033">
    <property type="entry name" value="His_PPase_superfam"/>
</dbReference>